<dbReference type="InterPro" id="IPR001611">
    <property type="entry name" value="Leu-rich_rpt"/>
</dbReference>
<keyword evidence="5" id="KW-0175">Coiled coil</keyword>
<feature type="coiled-coil region" evidence="5">
    <location>
        <begin position="930"/>
        <end position="964"/>
    </location>
</feature>
<dbReference type="EMBL" id="CP077077">
    <property type="protein sequence ID" value="QXH54824.1"/>
    <property type="molecule type" value="Genomic_DNA"/>
</dbReference>
<dbReference type="InterPro" id="IPR029487">
    <property type="entry name" value="NEL_dom"/>
</dbReference>
<evidence type="ECO:0000313" key="8">
    <source>
        <dbReference type="Proteomes" id="UP000824010"/>
    </source>
</evidence>
<gene>
    <name evidence="7" type="ORF">KSS90_15810</name>
</gene>
<dbReference type="Pfam" id="PF14496">
    <property type="entry name" value="NEL"/>
    <property type="match status" value="1"/>
</dbReference>
<dbReference type="PANTHER" id="PTHR47114">
    <property type="match status" value="1"/>
</dbReference>
<evidence type="ECO:0000256" key="5">
    <source>
        <dbReference type="SAM" id="Coils"/>
    </source>
</evidence>
<name>A0ABX8NFP9_9PSED</name>
<evidence type="ECO:0000256" key="2">
    <source>
        <dbReference type="ARBA" id="ARBA00022737"/>
    </source>
</evidence>
<evidence type="ECO:0000256" key="4">
    <source>
        <dbReference type="PROSITE-ProRule" id="PRU01398"/>
    </source>
</evidence>
<keyword evidence="1" id="KW-0433">Leucine-rich repeat</keyword>
<dbReference type="InterPro" id="IPR051071">
    <property type="entry name" value="LRR-bact_E3_ubiq_ligases"/>
</dbReference>
<evidence type="ECO:0000259" key="6">
    <source>
        <dbReference type="PROSITE" id="PS52053"/>
    </source>
</evidence>
<keyword evidence="4" id="KW-0832">Ubl conjugation</keyword>
<dbReference type="RefSeq" id="WP_217866328.1">
    <property type="nucleotide sequence ID" value="NZ_CP077077.1"/>
</dbReference>
<keyword evidence="2" id="KW-0677">Repeat</keyword>
<keyword evidence="4" id="KW-1035">Host cytoplasm</keyword>
<accession>A0ABX8NFP9</accession>
<keyword evidence="4" id="KW-0808">Transferase</keyword>
<evidence type="ECO:0000256" key="1">
    <source>
        <dbReference type="ARBA" id="ARBA00022614"/>
    </source>
</evidence>
<dbReference type="PROSITE" id="PS52053">
    <property type="entry name" value="NEL"/>
    <property type="match status" value="1"/>
</dbReference>
<proteinExistence type="inferred from homology"/>
<keyword evidence="3 4" id="KW-0833">Ubl conjugation pathway</keyword>
<sequence>MGIAQSHEALEQAGQDHIIGARLPAWITSVSASDAGCLSVALNASLDCRQRLAARLAAIQGPDAHARSLLQNQLSALHGVGVDVDRLWYRHASSRPLSTYAPLRVPLSERVYYQVPLLEAALRNFTAEQSVPGGQAPGTGLRDASGDEVITPDSTAFAKLVRQLDLGRCYQEYLDRQFAVADMKALLADSYRHSMLLDAFKARHAGVLSGAELNVVIGLWRDGWVPRLDDEAVIAKRLVVLGYSMQQILVLDERDETFAPIFTSTRRVLVYIPGDPHGAWSGHASLLRFVRERLGQRLRDEAYLRFFARFVRRRDSQAFFSQVMEGYHDLPAWANIDLDEKMLTLPTPLFDALAQWRMYQFKDDATLLATPTALLDRQVQEAHERRLAVEGWSLLVLAGLFVPAIGLTLLAVTAWELLGEVFQAFEAWREGDMRQALEHVGHVAIDLATMAVTAAAITAVRRAWTRSPLVDRLLQANLEDGSQRLWDGDLAAFRGAPPAGVLADDQGIWRQGGQAWIEMDGHHYPVMRRVVDDHWQLVPRQGHGPLLLNNGAGAWRLWYEQPARWRDAGYLFRRLGGPMAALTDAQAEQVMRIHDLDSAHLRALHVRNCPPGAGMVDTTVRVVLDLRVRALVQRLRGGERIDDALALTQARGLEGARGLSGEALAERVWSRRRQLLEQLYEAQSPTDSPDVVALRRVFPTLHRRAAAALLERASAVERERLLQSGRVPLSLAEAARDMSMQVRVARVLEALHLDMPEDRDLARVVTGLLRQLPGSAAGVRWRILEGSDQPAPALACASGEHAYTLEHDHGCFRLLNADGEQIGDSGSLFEVLANAYDENQRASLQLGEPFAGNLRARIGQLALERRADVRRLLGDPGRTGWFRLPDRLPDGRIGYPLSGRGQSSPGPEPYRRRLRYLFPTFTDGQVDAWIAAARRTGSGLERRLRSAEQEFAALNRRLRDWVQEGASAQERSNRRRVRRALRSCWQHILAEGEHGEDLSAVYHWDLVGARTNTFPELPAQVRFSHVNSLSLSGMQLENLPESFLQAFPNLRFIDLPGNRLTRVPQALLQMRRLQSLNLEGNQIVLDAAQSTILASCSALVRLNLSRNPLGRVFSVSGLPHLRALYLAGTGIDCLPYMVMENASIRTLDLRDNRFTSLPEHFYASRLWTEGEVQLRGNPLTTAETNRLHQALLASLPSGVARSRTAVRLRWMDTIGLEARAQLSACWETLQAKPGCEAFFDLLEGLLQTHDCQFHDSARNLALRVLALMKAMGESDALRQEIFANSSQLTCQDSVALRFSDLEVRLLLARAQETAQQGDQERALLRLGRRLWRLEAVDDIALADIQARRADGGNPDQIEVALAYRVALRGDLDLPMETHGMLFREVSGVDRQRIERARAQVLEAETGERLAASLVDREFWRTHLRNAHAQRFTALDAPFHERLERVFTDTLAQDQASLEATQLIQAERDAAERLLMLELTREALEVQAGSDEAPLP</sequence>
<keyword evidence="8" id="KW-1185">Reference proteome</keyword>
<feature type="domain" description="NEL" evidence="6">
    <location>
        <begin position="1202"/>
        <end position="1495"/>
    </location>
</feature>
<evidence type="ECO:0000256" key="3">
    <source>
        <dbReference type="ARBA" id="ARBA00022786"/>
    </source>
</evidence>
<dbReference type="PANTHER" id="PTHR47114:SF2">
    <property type="entry name" value="OLIGODENDROCYTE-MYELIN GLYCOPROTEIN"/>
    <property type="match status" value="1"/>
</dbReference>
<evidence type="ECO:0000313" key="7">
    <source>
        <dbReference type="EMBL" id="QXH54824.1"/>
    </source>
</evidence>
<organism evidence="7 8">
    <name type="scientific">Pseudomonas maumuensis</name>
    <dbReference type="NCBI Taxonomy" id="2842354"/>
    <lineage>
        <taxon>Bacteria</taxon>
        <taxon>Pseudomonadati</taxon>
        <taxon>Pseudomonadota</taxon>
        <taxon>Gammaproteobacteria</taxon>
        <taxon>Pseudomonadales</taxon>
        <taxon>Pseudomonadaceae</taxon>
        <taxon>Pseudomonas</taxon>
    </lineage>
</organism>
<dbReference type="Pfam" id="PF13855">
    <property type="entry name" value="LRR_8"/>
    <property type="match status" value="1"/>
</dbReference>
<protein>
    <recommendedName>
        <fullName evidence="6">NEL domain-containing protein</fullName>
    </recommendedName>
</protein>
<dbReference type="Pfam" id="PF20178">
    <property type="entry name" value="ToxA_N"/>
    <property type="match status" value="1"/>
</dbReference>
<dbReference type="InterPro" id="IPR046673">
    <property type="entry name" value="ToxA_N"/>
</dbReference>
<comment type="PTM">
    <text evidence="4">Ubiquitinated in the presence of host E1 ubiquitin-activating enzyme, E2 ubiquitin-conjugating enzyme and ubiquitin.</text>
</comment>
<comment type="similarity">
    <text evidence="4">Belongs to the LRR-containing bacterial E3 ligase family.</text>
</comment>
<dbReference type="Proteomes" id="UP000824010">
    <property type="component" value="Chromosome"/>
</dbReference>
<reference evidence="7 8" key="1">
    <citation type="journal article" date="2021" name="Microorganisms">
        <title>The Ever-Expanding Pseudomonas Genus: Description of 43 New Species and Partition of the Pseudomonas putida Group.</title>
        <authorList>
            <person name="Girard L."/>
            <person name="Lood C."/>
            <person name="Hofte M."/>
            <person name="Vandamme P."/>
            <person name="Rokni-Zadeh H."/>
            <person name="van Noort V."/>
            <person name="Lavigne R."/>
            <person name="De Mot R."/>
        </authorList>
    </citation>
    <scope>NUCLEOTIDE SEQUENCE [LARGE SCALE GENOMIC DNA]</scope>
    <source>
        <strain evidence="7 8">COW77</strain>
    </source>
</reference>
<feature type="active site" description="Glycyl thioester intermediate" evidence="4">
    <location>
        <position position="1290"/>
    </location>
</feature>
<keyword evidence="4" id="KW-0964">Secreted</keyword>